<feature type="compositionally biased region" description="Polar residues" evidence="1">
    <location>
        <begin position="42"/>
        <end position="62"/>
    </location>
</feature>
<evidence type="ECO:0000256" key="1">
    <source>
        <dbReference type="SAM" id="MobiDB-lite"/>
    </source>
</evidence>
<evidence type="ECO:0000313" key="3">
    <source>
        <dbReference type="EMBL" id="MDQ0110902.1"/>
    </source>
</evidence>
<dbReference type="Proteomes" id="UP001229346">
    <property type="component" value="Unassembled WGS sequence"/>
</dbReference>
<dbReference type="RefSeq" id="WP_307200372.1">
    <property type="nucleotide sequence ID" value="NZ_JAUSSU010000001.1"/>
</dbReference>
<dbReference type="InterPro" id="IPR019606">
    <property type="entry name" value="GerMN"/>
</dbReference>
<evidence type="ECO:0000313" key="4">
    <source>
        <dbReference type="Proteomes" id="UP001229346"/>
    </source>
</evidence>
<evidence type="ECO:0000259" key="2">
    <source>
        <dbReference type="SMART" id="SM00909"/>
    </source>
</evidence>
<proteinExistence type="predicted"/>
<gene>
    <name evidence="3" type="ORF">J2T15_000318</name>
</gene>
<dbReference type="EMBL" id="JAUSSU010000001">
    <property type="protein sequence ID" value="MDQ0110902.1"/>
    <property type="molecule type" value="Genomic_DNA"/>
</dbReference>
<name>A0ABT9TU66_PAEHA</name>
<protein>
    <submittedName>
        <fullName evidence="3">Germination protein M</fullName>
    </submittedName>
</protein>
<keyword evidence="4" id="KW-1185">Reference proteome</keyword>
<organism evidence="3 4">
    <name type="scientific">Paenibacillus harenae</name>
    <dbReference type="NCBI Taxonomy" id="306543"/>
    <lineage>
        <taxon>Bacteria</taxon>
        <taxon>Bacillati</taxon>
        <taxon>Bacillota</taxon>
        <taxon>Bacilli</taxon>
        <taxon>Bacillales</taxon>
        <taxon>Paenibacillaceae</taxon>
        <taxon>Paenibacillus</taxon>
    </lineage>
</organism>
<dbReference type="PROSITE" id="PS51257">
    <property type="entry name" value="PROKAR_LIPOPROTEIN"/>
    <property type="match status" value="1"/>
</dbReference>
<feature type="domain" description="GerMN" evidence="2">
    <location>
        <begin position="92"/>
        <end position="184"/>
    </location>
</feature>
<sequence length="351" mass="38109">MVQKGWIRRTALTGVLVLPILTAGCGLFSQETGKSIDPPQVEDTTNGTDNEQTGQADPQGQGTHMTVYLQDRNGYLAPVSFDTTLGANEAAGQRALEMMVEGGAYASLLPEEFRALIPQGTQIKSFQVDKENKLALVDFSEPFASYNVQDERAIVEAITWTLTAIPGIENVQLSLEGEKLSEMPHDAFPLDLALNRDIGINIEAADGVNYMQSTPVTLYFSAKTLSEDQYYVPVTRLIATDKPTAEAAMEELIAGPLDKKELTSIILPDVKVKSIETNEDVVTVDLEDETYEAGQQMPSEMLEAVVLSITENTGAASVQILINGEANVVDDQDKSYTAPVSRPNYVNALKS</sequence>
<feature type="domain" description="GerMN" evidence="2">
    <location>
        <begin position="245"/>
        <end position="331"/>
    </location>
</feature>
<dbReference type="Pfam" id="PF10646">
    <property type="entry name" value="Germane"/>
    <property type="match status" value="2"/>
</dbReference>
<comment type="caution">
    <text evidence="3">The sequence shown here is derived from an EMBL/GenBank/DDBJ whole genome shotgun (WGS) entry which is preliminary data.</text>
</comment>
<feature type="region of interest" description="Disordered" evidence="1">
    <location>
        <begin position="31"/>
        <end position="62"/>
    </location>
</feature>
<reference evidence="3 4" key="1">
    <citation type="submission" date="2023-07" db="EMBL/GenBank/DDBJ databases">
        <title>Sorghum-associated microbial communities from plants grown in Nebraska, USA.</title>
        <authorList>
            <person name="Schachtman D."/>
        </authorList>
    </citation>
    <scope>NUCLEOTIDE SEQUENCE [LARGE SCALE GENOMIC DNA]</scope>
    <source>
        <strain evidence="3 4">CC482</strain>
    </source>
</reference>
<accession>A0ABT9TU66</accession>
<dbReference type="SMART" id="SM00909">
    <property type="entry name" value="Germane"/>
    <property type="match status" value="2"/>
</dbReference>